<evidence type="ECO:0000313" key="2">
    <source>
        <dbReference type="Proteomes" id="UP001608902"/>
    </source>
</evidence>
<dbReference type="AlphaFoldDB" id="A0ABD6EV70"/>
<name>A0ABD6EV70_9BILA</name>
<comment type="caution">
    <text evidence="1">The sequence shown here is derived from an EMBL/GenBank/DDBJ whole genome shotgun (WGS) entry which is preliminary data.</text>
</comment>
<keyword evidence="2" id="KW-1185">Reference proteome</keyword>
<accession>A0ABD6EV70</accession>
<proteinExistence type="predicted"/>
<dbReference type="Proteomes" id="UP001608902">
    <property type="component" value="Unassembled WGS sequence"/>
</dbReference>
<protein>
    <submittedName>
        <fullName evidence="1">Uncharacterized protein</fullName>
    </submittedName>
</protein>
<reference evidence="1 2" key="1">
    <citation type="submission" date="2024-08" db="EMBL/GenBank/DDBJ databases">
        <title>Gnathostoma spinigerum genome.</title>
        <authorList>
            <person name="Gonzalez-Bertolin B."/>
            <person name="Monzon S."/>
            <person name="Zaballos A."/>
            <person name="Jimenez P."/>
            <person name="Dekumyoy P."/>
            <person name="Varona S."/>
            <person name="Cuesta I."/>
            <person name="Sumanam S."/>
            <person name="Adisakwattana P."/>
            <person name="Gasser R.B."/>
            <person name="Hernandez-Gonzalez A."/>
            <person name="Young N.D."/>
            <person name="Perteguer M.J."/>
        </authorList>
    </citation>
    <scope>NUCLEOTIDE SEQUENCE [LARGE SCALE GENOMIC DNA]</scope>
    <source>
        <strain evidence="1">AL3</strain>
        <tissue evidence="1">Liver</tissue>
    </source>
</reference>
<gene>
    <name evidence="1" type="ORF">AB6A40_010490</name>
</gene>
<evidence type="ECO:0000313" key="1">
    <source>
        <dbReference type="EMBL" id="MFH4983781.1"/>
    </source>
</evidence>
<organism evidence="1 2">
    <name type="scientific">Gnathostoma spinigerum</name>
    <dbReference type="NCBI Taxonomy" id="75299"/>
    <lineage>
        <taxon>Eukaryota</taxon>
        <taxon>Metazoa</taxon>
        <taxon>Ecdysozoa</taxon>
        <taxon>Nematoda</taxon>
        <taxon>Chromadorea</taxon>
        <taxon>Rhabditida</taxon>
        <taxon>Spirurina</taxon>
        <taxon>Gnathostomatomorpha</taxon>
        <taxon>Gnathostomatoidea</taxon>
        <taxon>Gnathostomatidae</taxon>
        <taxon>Gnathostoma</taxon>
    </lineage>
</organism>
<sequence>MKDCKWTEHTRRIQLMWEPSFARSCLVLEMFSELMNYMELHATARVIPSALITFRFYPLFKRLNLHAPSGLALSLRFRVADREPETKYARDRTRVNGATNNYR</sequence>
<dbReference type="EMBL" id="JBGFUD010013720">
    <property type="protein sequence ID" value="MFH4983781.1"/>
    <property type="molecule type" value="Genomic_DNA"/>
</dbReference>